<evidence type="ECO:0000256" key="7">
    <source>
        <dbReference type="ARBA" id="ARBA00023125"/>
    </source>
</evidence>
<dbReference type="PANTHER" id="PTHR10169:SF38">
    <property type="entry name" value="DNA TOPOISOMERASE 2"/>
    <property type="match status" value="1"/>
</dbReference>
<dbReference type="InterPro" id="IPR013760">
    <property type="entry name" value="Topo_IIA-like_dom_sf"/>
</dbReference>
<dbReference type="InterPro" id="IPR050634">
    <property type="entry name" value="DNA_Topoisomerase_II"/>
</dbReference>
<evidence type="ECO:0000256" key="3">
    <source>
        <dbReference type="ARBA" id="ARBA00012895"/>
    </source>
</evidence>
<keyword evidence="8" id="KW-0413">Isomerase</keyword>
<dbReference type="Gene3D" id="3.90.199.10">
    <property type="entry name" value="Topoisomerase II, domain 5"/>
    <property type="match status" value="1"/>
</dbReference>
<dbReference type="EC" id="5.6.2.2" evidence="3"/>
<dbReference type="Gene3D" id="3.30.1360.40">
    <property type="match status" value="1"/>
</dbReference>
<dbReference type="GO" id="GO:0006265">
    <property type="term" value="P:DNA topological change"/>
    <property type="evidence" value="ECO:0007669"/>
    <property type="project" value="InterPro"/>
</dbReference>
<evidence type="ECO:0000256" key="1">
    <source>
        <dbReference type="ARBA" id="ARBA00000185"/>
    </source>
</evidence>
<proteinExistence type="predicted"/>
<comment type="caution">
    <text evidence="9">The sequence shown here is derived from an EMBL/GenBank/DDBJ whole genome shotgun (WGS) entry which is preliminary data.</text>
</comment>
<gene>
    <name evidence="9" type="ORF">HYC85_004733</name>
</gene>
<evidence type="ECO:0000256" key="4">
    <source>
        <dbReference type="ARBA" id="ARBA00022741"/>
    </source>
</evidence>
<keyword evidence="6" id="KW-0799">Topoisomerase</keyword>
<dbReference type="GO" id="GO:0005524">
    <property type="term" value="F:ATP binding"/>
    <property type="evidence" value="ECO:0007669"/>
    <property type="project" value="UniProtKB-KW"/>
</dbReference>
<organism evidence="9 10">
    <name type="scientific">Camellia sinensis</name>
    <name type="common">Tea plant</name>
    <name type="synonym">Thea sinensis</name>
    <dbReference type="NCBI Taxonomy" id="4442"/>
    <lineage>
        <taxon>Eukaryota</taxon>
        <taxon>Viridiplantae</taxon>
        <taxon>Streptophyta</taxon>
        <taxon>Embryophyta</taxon>
        <taxon>Tracheophyta</taxon>
        <taxon>Spermatophyta</taxon>
        <taxon>Magnoliopsida</taxon>
        <taxon>eudicotyledons</taxon>
        <taxon>Gunneridae</taxon>
        <taxon>Pentapetalae</taxon>
        <taxon>asterids</taxon>
        <taxon>Ericales</taxon>
        <taxon>Theaceae</taxon>
        <taxon>Camellia</taxon>
    </lineage>
</organism>
<dbReference type="EMBL" id="JACBKZ010000002">
    <property type="protein sequence ID" value="KAF5957508.1"/>
    <property type="molecule type" value="Genomic_DNA"/>
</dbReference>
<keyword evidence="10" id="KW-1185">Reference proteome</keyword>
<keyword evidence="7" id="KW-0238">DNA-binding</keyword>
<dbReference type="PANTHER" id="PTHR10169">
    <property type="entry name" value="DNA TOPOISOMERASE/GYRASE"/>
    <property type="match status" value="1"/>
</dbReference>
<dbReference type="GO" id="GO:0000712">
    <property type="term" value="P:resolution of meiotic recombination intermediates"/>
    <property type="evidence" value="ECO:0007669"/>
    <property type="project" value="TreeGrafter"/>
</dbReference>
<keyword evidence="5" id="KW-0067">ATP-binding</keyword>
<evidence type="ECO:0000256" key="8">
    <source>
        <dbReference type="ARBA" id="ARBA00023235"/>
    </source>
</evidence>
<evidence type="ECO:0000256" key="6">
    <source>
        <dbReference type="ARBA" id="ARBA00023029"/>
    </source>
</evidence>
<protein>
    <recommendedName>
        <fullName evidence="3">DNA topoisomerase (ATP-hydrolyzing)</fullName>
        <ecNumber evidence="3">5.6.2.2</ecNumber>
    </recommendedName>
</protein>
<name>A0A7J7I078_CAMSI</name>
<dbReference type="Proteomes" id="UP000593564">
    <property type="component" value="Unassembled WGS sequence"/>
</dbReference>
<sequence length="135" mass="15474">MRKHKKSQFTLIRSSMDQAPSTKAPNITIDGELVWLNPGNNHELLWDYGMCDDTSRGAAVRLLAEGLNLLDYTKHNDDITVHFEVIMFEENLIMAQQEGLLKKFKLTTTISTSNMHLFDPKCVIKEYETPKQCQS</sequence>
<dbReference type="AlphaFoldDB" id="A0A7J7I078"/>
<keyword evidence="4" id="KW-0547">Nucleotide-binding</keyword>
<dbReference type="GO" id="GO:0003918">
    <property type="term" value="F:DNA topoisomerase type II (double strand cut, ATP-hydrolyzing) activity"/>
    <property type="evidence" value="ECO:0007669"/>
    <property type="project" value="UniProtKB-EC"/>
</dbReference>
<comment type="cofactor">
    <cofactor evidence="2">
        <name>Mg(2+)</name>
        <dbReference type="ChEBI" id="CHEBI:18420"/>
    </cofactor>
</comment>
<evidence type="ECO:0000256" key="2">
    <source>
        <dbReference type="ARBA" id="ARBA00001946"/>
    </source>
</evidence>
<evidence type="ECO:0000313" key="9">
    <source>
        <dbReference type="EMBL" id="KAF5957508.1"/>
    </source>
</evidence>
<dbReference type="GO" id="GO:0005634">
    <property type="term" value="C:nucleus"/>
    <property type="evidence" value="ECO:0007669"/>
    <property type="project" value="TreeGrafter"/>
</dbReference>
<accession>A0A7J7I078</accession>
<evidence type="ECO:0000256" key="5">
    <source>
        <dbReference type="ARBA" id="ARBA00022840"/>
    </source>
</evidence>
<evidence type="ECO:0000313" key="10">
    <source>
        <dbReference type="Proteomes" id="UP000593564"/>
    </source>
</evidence>
<dbReference type="InterPro" id="IPR013758">
    <property type="entry name" value="Topo_IIA_A/C_ab"/>
</dbReference>
<dbReference type="GO" id="GO:0000819">
    <property type="term" value="P:sister chromatid segregation"/>
    <property type="evidence" value="ECO:0007669"/>
    <property type="project" value="TreeGrafter"/>
</dbReference>
<reference evidence="10" key="1">
    <citation type="journal article" date="2020" name="Nat. Commun.">
        <title>Genome assembly of wild tea tree DASZ reveals pedigree and selection history of tea varieties.</title>
        <authorList>
            <person name="Zhang W."/>
            <person name="Zhang Y."/>
            <person name="Qiu H."/>
            <person name="Guo Y."/>
            <person name="Wan H."/>
            <person name="Zhang X."/>
            <person name="Scossa F."/>
            <person name="Alseekh S."/>
            <person name="Zhang Q."/>
            <person name="Wang P."/>
            <person name="Xu L."/>
            <person name="Schmidt M.H."/>
            <person name="Jia X."/>
            <person name="Li D."/>
            <person name="Zhu A."/>
            <person name="Guo F."/>
            <person name="Chen W."/>
            <person name="Ni D."/>
            <person name="Usadel B."/>
            <person name="Fernie A.R."/>
            <person name="Wen W."/>
        </authorList>
    </citation>
    <scope>NUCLEOTIDE SEQUENCE [LARGE SCALE GENOMIC DNA]</scope>
    <source>
        <strain evidence="10">cv. G240</strain>
    </source>
</reference>
<dbReference type="SUPFAM" id="SSF56719">
    <property type="entry name" value="Type II DNA topoisomerase"/>
    <property type="match status" value="1"/>
</dbReference>
<comment type="catalytic activity">
    <reaction evidence="1">
        <text>ATP-dependent breakage, passage and rejoining of double-stranded DNA.</text>
        <dbReference type="EC" id="5.6.2.2"/>
    </reaction>
</comment>
<reference evidence="9 10" key="2">
    <citation type="submission" date="2020-07" db="EMBL/GenBank/DDBJ databases">
        <title>Genome assembly of wild tea tree DASZ reveals pedigree and selection history of tea varieties.</title>
        <authorList>
            <person name="Zhang W."/>
        </authorList>
    </citation>
    <scope>NUCLEOTIDE SEQUENCE [LARGE SCALE GENOMIC DNA]</scope>
    <source>
        <strain evidence="10">cv. G240</strain>
        <tissue evidence="9">Leaf</tissue>
    </source>
</reference>
<dbReference type="GO" id="GO:0003677">
    <property type="term" value="F:DNA binding"/>
    <property type="evidence" value="ECO:0007669"/>
    <property type="project" value="UniProtKB-KW"/>
</dbReference>